<feature type="compositionally biased region" description="Low complexity" evidence="8">
    <location>
        <begin position="210"/>
        <end position="225"/>
    </location>
</feature>
<protein>
    <recommendedName>
        <fullName evidence="10">Ephrin RBD domain-containing protein</fullName>
    </recommendedName>
</protein>
<evidence type="ECO:0000256" key="9">
    <source>
        <dbReference type="SAM" id="Phobius"/>
    </source>
</evidence>
<reference evidence="11 12" key="1">
    <citation type="submission" date="2020-08" db="EMBL/GenBank/DDBJ databases">
        <authorList>
            <person name="Koutsovoulos G."/>
            <person name="Danchin GJ E."/>
        </authorList>
    </citation>
    <scope>NUCLEOTIDE SEQUENCE [LARGE SCALE GENOMIC DNA]</scope>
</reference>
<dbReference type="OrthoDB" id="6250301at2759"/>
<dbReference type="EMBL" id="CAJEWN010000540">
    <property type="protein sequence ID" value="CAD2185292.1"/>
    <property type="molecule type" value="Genomic_DNA"/>
</dbReference>
<comment type="caution">
    <text evidence="6">Lacks conserved residue(s) required for the propagation of feature annotation.</text>
</comment>
<evidence type="ECO:0000313" key="11">
    <source>
        <dbReference type="EMBL" id="CAD2185292.1"/>
    </source>
</evidence>
<feature type="transmembrane region" description="Helical" evidence="9">
    <location>
        <begin position="20"/>
        <end position="37"/>
    </location>
</feature>
<keyword evidence="9" id="KW-1133">Transmembrane helix</keyword>
<comment type="caution">
    <text evidence="11">The sequence shown here is derived from an EMBL/GenBank/DDBJ whole genome shotgun (WGS) entry which is preliminary data.</text>
</comment>
<keyword evidence="3 7" id="KW-0472">Membrane</keyword>
<feature type="region of interest" description="Disordered" evidence="8">
    <location>
        <begin position="210"/>
        <end position="265"/>
    </location>
</feature>
<dbReference type="AlphaFoldDB" id="A0A6V7WE67"/>
<evidence type="ECO:0000313" key="12">
    <source>
        <dbReference type="Proteomes" id="UP000580250"/>
    </source>
</evidence>
<dbReference type="InterPro" id="IPR008972">
    <property type="entry name" value="Cupredoxin"/>
</dbReference>
<dbReference type="GO" id="GO:0005886">
    <property type="term" value="C:plasma membrane"/>
    <property type="evidence" value="ECO:0007669"/>
    <property type="project" value="TreeGrafter"/>
</dbReference>
<sequence>MPKCPPLFLYFPLILDLRHSFARLNFLIFLLLFFLLLTGGGRGNRAAAIARKLPDLNWQSSNIIFDMSNTEHVKRVNLLDRITLLCPPPVTLANEYEHSKLFMVSRDSYERCFLNGGERQLGVCSSPDRQSSITLVFREFSPLPSAFTFKPGHSYFVITTSNGTLNGLNNTQGGLCSTRNMRLKFDVLPSISSNENDLIDNHQQQQLIISSSEQQKQQNSSNNQTIHHRHTKHHTHPHPHHHHHKSKEENPNPQENSKELLPTSSEHPPFLYVIHTDNDDKQSKIIFGAEEGGGISSNVLEQENYENGNLESLDLTTIFNEYLESSSNKLQISWNLLIIIFILWIL</sequence>
<keyword evidence="9" id="KW-0812">Transmembrane</keyword>
<gene>
    <name evidence="11" type="ORF">MENT_LOCUS37710</name>
</gene>
<dbReference type="PANTHER" id="PTHR11304:SF29">
    <property type="entry name" value="EPHRIN"/>
    <property type="match status" value="1"/>
</dbReference>
<accession>A0A6V7WE67</accession>
<dbReference type="GO" id="GO:0046875">
    <property type="term" value="F:ephrin receptor binding"/>
    <property type="evidence" value="ECO:0007669"/>
    <property type="project" value="TreeGrafter"/>
</dbReference>
<feature type="disulfide bond" evidence="6">
    <location>
        <begin position="112"/>
        <end position="176"/>
    </location>
</feature>
<dbReference type="Pfam" id="PF00812">
    <property type="entry name" value="Ephrin"/>
    <property type="match status" value="1"/>
</dbReference>
<keyword evidence="2" id="KW-0732">Signal</keyword>
<dbReference type="Gene3D" id="2.60.40.420">
    <property type="entry name" value="Cupredoxins - blue copper proteins"/>
    <property type="match status" value="1"/>
</dbReference>
<dbReference type="GO" id="GO:0048013">
    <property type="term" value="P:ephrin receptor signaling pathway"/>
    <property type="evidence" value="ECO:0007669"/>
    <property type="project" value="TreeGrafter"/>
</dbReference>
<organism evidence="11 12">
    <name type="scientific">Meloidogyne enterolobii</name>
    <name type="common">Root-knot nematode worm</name>
    <name type="synonym">Meloidogyne mayaguensis</name>
    <dbReference type="NCBI Taxonomy" id="390850"/>
    <lineage>
        <taxon>Eukaryota</taxon>
        <taxon>Metazoa</taxon>
        <taxon>Ecdysozoa</taxon>
        <taxon>Nematoda</taxon>
        <taxon>Chromadorea</taxon>
        <taxon>Rhabditida</taxon>
        <taxon>Tylenchina</taxon>
        <taxon>Tylenchomorpha</taxon>
        <taxon>Tylenchoidea</taxon>
        <taxon>Meloidogynidae</taxon>
        <taxon>Meloidogyninae</taxon>
        <taxon>Meloidogyne</taxon>
    </lineage>
</organism>
<dbReference type="CDD" id="cd02675">
    <property type="entry name" value="Ephrin_ectodomain"/>
    <property type="match status" value="1"/>
</dbReference>
<evidence type="ECO:0000256" key="2">
    <source>
        <dbReference type="ARBA" id="ARBA00022729"/>
    </source>
</evidence>
<evidence type="ECO:0000256" key="4">
    <source>
        <dbReference type="ARBA" id="ARBA00023157"/>
    </source>
</evidence>
<dbReference type="PANTHER" id="PTHR11304">
    <property type="entry name" value="EPHRIN"/>
    <property type="match status" value="1"/>
</dbReference>
<dbReference type="Proteomes" id="UP000580250">
    <property type="component" value="Unassembled WGS sequence"/>
</dbReference>
<feature type="domain" description="Ephrin RBD" evidence="10">
    <location>
        <begin position="51"/>
        <end position="187"/>
    </location>
</feature>
<dbReference type="InterPro" id="IPR031328">
    <property type="entry name" value="Ephrin"/>
</dbReference>
<comment type="similarity">
    <text evidence="6 7">Belongs to the ephrin family.</text>
</comment>
<dbReference type="InterPro" id="IPR001799">
    <property type="entry name" value="Ephrin_RBD"/>
</dbReference>
<dbReference type="PRINTS" id="PR01347">
    <property type="entry name" value="EPHRIN"/>
</dbReference>
<evidence type="ECO:0000256" key="1">
    <source>
        <dbReference type="ARBA" id="ARBA00004370"/>
    </source>
</evidence>
<evidence type="ECO:0000256" key="6">
    <source>
        <dbReference type="PROSITE-ProRule" id="PRU00884"/>
    </source>
</evidence>
<feature type="compositionally biased region" description="Basic residues" evidence="8">
    <location>
        <begin position="226"/>
        <end position="245"/>
    </location>
</feature>
<dbReference type="GO" id="GO:0007411">
    <property type="term" value="P:axon guidance"/>
    <property type="evidence" value="ECO:0007669"/>
    <property type="project" value="TreeGrafter"/>
</dbReference>
<keyword evidence="5" id="KW-0325">Glycoprotein</keyword>
<keyword evidence="4 6" id="KW-1015">Disulfide bond</keyword>
<comment type="subcellular location">
    <subcellularLocation>
        <location evidence="1">Membrane</location>
    </subcellularLocation>
</comment>
<evidence type="ECO:0000259" key="10">
    <source>
        <dbReference type="PROSITE" id="PS51551"/>
    </source>
</evidence>
<proteinExistence type="inferred from homology"/>
<evidence type="ECO:0000256" key="8">
    <source>
        <dbReference type="SAM" id="MobiDB-lite"/>
    </source>
</evidence>
<evidence type="ECO:0000256" key="7">
    <source>
        <dbReference type="RuleBase" id="RU004375"/>
    </source>
</evidence>
<evidence type="ECO:0000256" key="3">
    <source>
        <dbReference type="ARBA" id="ARBA00023136"/>
    </source>
</evidence>
<name>A0A6V7WE67_MELEN</name>
<evidence type="ECO:0000256" key="5">
    <source>
        <dbReference type="ARBA" id="ARBA00023180"/>
    </source>
</evidence>
<dbReference type="SUPFAM" id="SSF49503">
    <property type="entry name" value="Cupredoxins"/>
    <property type="match status" value="1"/>
</dbReference>
<dbReference type="PROSITE" id="PS51551">
    <property type="entry name" value="EPHRIN_RBD_2"/>
    <property type="match status" value="1"/>
</dbReference>